<protein>
    <submittedName>
        <fullName evidence="2">Uncharacterized protein</fullName>
    </submittedName>
</protein>
<evidence type="ECO:0000313" key="2">
    <source>
        <dbReference type="EMBL" id="KKN48367.1"/>
    </source>
</evidence>
<feature type="compositionally biased region" description="Basic and acidic residues" evidence="1">
    <location>
        <begin position="1"/>
        <end position="18"/>
    </location>
</feature>
<gene>
    <name evidence="2" type="ORF">LCGC14_0654020</name>
</gene>
<dbReference type="EMBL" id="LAZR01001225">
    <property type="protein sequence ID" value="KKN48367.1"/>
    <property type="molecule type" value="Genomic_DNA"/>
</dbReference>
<feature type="compositionally biased region" description="Gly residues" evidence="1">
    <location>
        <begin position="23"/>
        <end position="33"/>
    </location>
</feature>
<feature type="region of interest" description="Disordered" evidence="1">
    <location>
        <begin position="1"/>
        <end position="35"/>
    </location>
</feature>
<proteinExistence type="predicted"/>
<evidence type="ECO:0000256" key="1">
    <source>
        <dbReference type="SAM" id="MobiDB-lite"/>
    </source>
</evidence>
<accession>A0A0F9RFH6</accession>
<comment type="caution">
    <text evidence="2">The sequence shown here is derived from an EMBL/GenBank/DDBJ whole genome shotgun (WGS) entry which is preliminary data.</text>
</comment>
<sequence>MAHLSREELQDARAREQQRAISGGVGRGSGPGLSRGLDALARAIGSLTIEGGGRGPGVLPLQKPAPSAIPANQAVADARKKQRAEALRRKGRRSTILSGGAGVIGEAPLSQPQALGG</sequence>
<name>A0A0F9RFH6_9ZZZZ</name>
<organism evidence="2">
    <name type="scientific">marine sediment metagenome</name>
    <dbReference type="NCBI Taxonomy" id="412755"/>
    <lineage>
        <taxon>unclassified sequences</taxon>
        <taxon>metagenomes</taxon>
        <taxon>ecological metagenomes</taxon>
    </lineage>
</organism>
<reference evidence="2" key="1">
    <citation type="journal article" date="2015" name="Nature">
        <title>Complex archaea that bridge the gap between prokaryotes and eukaryotes.</title>
        <authorList>
            <person name="Spang A."/>
            <person name="Saw J.H."/>
            <person name="Jorgensen S.L."/>
            <person name="Zaremba-Niedzwiedzka K."/>
            <person name="Martijn J."/>
            <person name="Lind A.E."/>
            <person name="van Eijk R."/>
            <person name="Schleper C."/>
            <person name="Guy L."/>
            <person name="Ettema T.J."/>
        </authorList>
    </citation>
    <scope>NUCLEOTIDE SEQUENCE</scope>
</reference>
<feature type="region of interest" description="Disordered" evidence="1">
    <location>
        <begin position="98"/>
        <end position="117"/>
    </location>
</feature>
<dbReference type="AlphaFoldDB" id="A0A0F9RFH6"/>